<sequence>MPVKAAVCQDHSQGISGKTAPSASQAVWTCPEYGWLAFSVDISLVASQGSVSTTWMHAAAEGAMAAKHNCSWASLKMSKIVAITQPRFEDAADLLLAVQMLVQRHGASQASRSTCCRPPDQRHALPPLCTAATSIILLMRLLICRLDSPLCNITTSSLRSKNGLCCSRAVDGLHGESSSLPLLTEPDCRNPRCPPYILILANDFWLPKVCSARLLISLVLLEQANLPSVAM</sequence>
<protein>
    <submittedName>
        <fullName evidence="1">Uncharacterized protein</fullName>
    </submittedName>
</protein>
<proteinExistence type="predicted"/>
<keyword evidence="2" id="KW-1185">Reference proteome</keyword>
<gene>
    <name evidence="1" type="ORF">IWX46DRAFT_583804</name>
</gene>
<evidence type="ECO:0000313" key="1">
    <source>
        <dbReference type="EMBL" id="KAK7536542.1"/>
    </source>
</evidence>
<accession>A0ABR1LMY6</accession>
<dbReference type="Proteomes" id="UP001365128">
    <property type="component" value="Unassembled WGS sequence"/>
</dbReference>
<name>A0ABR1LMY6_9PEZI</name>
<reference evidence="1 2" key="1">
    <citation type="submission" date="2024-04" db="EMBL/GenBank/DDBJ databases">
        <title>Phyllosticta paracitricarpa is synonymous to the EU quarantine fungus P. citricarpa based on phylogenomic analyses.</title>
        <authorList>
            <consortium name="Lawrence Berkeley National Laboratory"/>
            <person name="Van Ingen-Buijs V.A."/>
            <person name="Van Westerhoven A.C."/>
            <person name="Haridas S."/>
            <person name="Skiadas P."/>
            <person name="Martin F."/>
            <person name="Groenewald J.Z."/>
            <person name="Crous P.W."/>
            <person name="Seidl M.F."/>
        </authorList>
    </citation>
    <scope>NUCLEOTIDE SEQUENCE [LARGE SCALE GENOMIC DNA]</scope>
    <source>
        <strain evidence="1 2">CBS 122670</strain>
    </source>
</reference>
<evidence type="ECO:0000313" key="2">
    <source>
        <dbReference type="Proteomes" id="UP001365128"/>
    </source>
</evidence>
<organism evidence="1 2">
    <name type="scientific">Phyllosticta citricarpa</name>
    <dbReference type="NCBI Taxonomy" id="55181"/>
    <lineage>
        <taxon>Eukaryota</taxon>
        <taxon>Fungi</taxon>
        <taxon>Dikarya</taxon>
        <taxon>Ascomycota</taxon>
        <taxon>Pezizomycotina</taxon>
        <taxon>Dothideomycetes</taxon>
        <taxon>Dothideomycetes incertae sedis</taxon>
        <taxon>Botryosphaeriales</taxon>
        <taxon>Phyllostictaceae</taxon>
        <taxon>Phyllosticta</taxon>
    </lineage>
</organism>
<dbReference type="EMBL" id="JBBPDW010000036">
    <property type="protein sequence ID" value="KAK7536542.1"/>
    <property type="molecule type" value="Genomic_DNA"/>
</dbReference>
<comment type="caution">
    <text evidence="1">The sequence shown here is derived from an EMBL/GenBank/DDBJ whole genome shotgun (WGS) entry which is preliminary data.</text>
</comment>